<evidence type="ECO:0008006" key="8">
    <source>
        <dbReference type="Google" id="ProtNLM"/>
    </source>
</evidence>
<gene>
    <name evidence="6" type="ORF">BJX66DRAFT_338881</name>
</gene>
<dbReference type="Gene3D" id="2.120.10.80">
    <property type="entry name" value="Kelch-type beta propeller"/>
    <property type="match status" value="1"/>
</dbReference>
<keyword evidence="5" id="KW-0732">Signal</keyword>
<dbReference type="InterPro" id="IPR015915">
    <property type="entry name" value="Kelch-typ_b-propeller"/>
</dbReference>
<evidence type="ECO:0000256" key="3">
    <source>
        <dbReference type="SAM" id="MobiDB-lite"/>
    </source>
</evidence>
<keyword evidence="4" id="KW-0472">Membrane</keyword>
<sequence length="567" mass="61672">MKLLYGLVVLGVIAAVLPGQSHAQRWQNPINISMCTWTAARVNIIRDTVYLHGGALWWQIGYDDGTIRPDSENGEYNGNTIYTLALNTPFDTAPANLSSLFGTTPLASVPQFQSGAMFANDDAFYLYGGLLSPTASQRELPADRAFEYERYPQESSPGQWSPRFSNVSLGNITRYLTHGAGVSIPSEDLAFYVSGLRAADWGPIWRNATATNLSQQVITLDMSSRDEARWSNVTLPQHVPARAGAGAVWVPISRRGIVVLIGGVLQLESIYPEGLTDEQEAESIRASAAFMQTVSVYDIATDEWYNQNTTGDIPPPLTQFCSVYASAPDGSSHNIYIYGGYSGGTPDAEASDNVYVLSLPSFEWILLYSGGGQVDTRSEHACVRHYPDQIDHRVFNLNTAMFQDRYDTVSWSDYQVPVLVSGRIGGNSSGSATRTSPIYWTNTSLRDVFAASYTRPIATWYIDNRATRESSDGDSSGFPGWAGGVIGGILGLFVIAALSMFWLIRRRKHNAAAAAIRLQENSAKKAAPSDGPAELLAPAPGEAGSEPIYEMHDRNHGAAAELPVPDI</sequence>
<dbReference type="PANTHER" id="PTHR46228">
    <property type="entry name" value="KELCH DOMAIN-CONTAINING PROTEIN"/>
    <property type="match status" value="1"/>
</dbReference>
<keyword evidence="4" id="KW-1133">Transmembrane helix</keyword>
<evidence type="ECO:0000256" key="4">
    <source>
        <dbReference type="SAM" id="Phobius"/>
    </source>
</evidence>
<evidence type="ECO:0000256" key="5">
    <source>
        <dbReference type="SAM" id="SignalP"/>
    </source>
</evidence>
<evidence type="ECO:0000313" key="7">
    <source>
        <dbReference type="Proteomes" id="UP001610563"/>
    </source>
</evidence>
<dbReference type="PANTHER" id="PTHR46228:SF2">
    <property type="entry name" value="KELCH REPEAT PROTEIN (AFU_ORTHOLOGUE AFUA_4G14350)"/>
    <property type="match status" value="1"/>
</dbReference>
<feature type="signal peptide" evidence="5">
    <location>
        <begin position="1"/>
        <end position="23"/>
    </location>
</feature>
<dbReference type="Proteomes" id="UP001610563">
    <property type="component" value="Unassembled WGS sequence"/>
</dbReference>
<evidence type="ECO:0000256" key="1">
    <source>
        <dbReference type="ARBA" id="ARBA00022441"/>
    </source>
</evidence>
<feature type="compositionally biased region" description="Low complexity" evidence="3">
    <location>
        <begin position="531"/>
        <end position="544"/>
    </location>
</feature>
<evidence type="ECO:0000256" key="2">
    <source>
        <dbReference type="ARBA" id="ARBA00022737"/>
    </source>
</evidence>
<feature type="chain" id="PRO_5047090491" description="Kelch repeat protein" evidence="5">
    <location>
        <begin position="24"/>
        <end position="567"/>
    </location>
</feature>
<keyword evidence="4" id="KW-0812">Transmembrane</keyword>
<keyword evidence="1" id="KW-0880">Kelch repeat</keyword>
<organism evidence="6 7">
    <name type="scientific">Aspergillus keveii</name>
    <dbReference type="NCBI Taxonomy" id="714993"/>
    <lineage>
        <taxon>Eukaryota</taxon>
        <taxon>Fungi</taxon>
        <taxon>Dikarya</taxon>
        <taxon>Ascomycota</taxon>
        <taxon>Pezizomycotina</taxon>
        <taxon>Eurotiomycetes</taxon>
        <taxon>Eurotiomycetidae</taxon>
        <taxon>Eurotiales</taxon>
        <taxon>Aspergillaceae</taxon>
        <taxon>Aspergillus</taxon>
        <taxon>Aspergillus subgen. Nidulantes</taxon>
    </lineage>
</organism>
<name>A0ABR4G321_9EURO</name>
<dbReference type="SUPFAM" id="SSF50965">
    <property type="entry name" value="Galactose oxidase, central domain"/>
    <property type="match status" value="1"/>
</dbReference>
<keyword evidence="2" id="KW-0677">Repeat</keyword>
<dbReference type="InterPro" id="IPR011043">
    <property type="entry name" value="Gal_Oxase/kelch_b-propeller"/>
</dbReference>
<proteinExistence type="predicted"/>
<comment type="caution">
    <text evidence="6">The sequence shown here is derived from an EMBL/GenBank/DDBJ whole genome shotgun (WGS) entry which is preliminary data.</text>
</comment>
<feature type="region of interest" description="Disordered" evidence="3">
    <location>
        <begin position="521"/>
        <end position="567"/>
    </location>
</feature>
<dbReference type="EMBL" id="JBFTWV010000058">
    <property type="protein sequence ID" value="KAL2793419.1"/>
    <property type="molecule type" value="Genomic_DNA"/>
</dbReference>
<feature type="transmembrane region" description="Helical" evidence="4">
    <location>
        <begin position="481"/>
        <end position="504"/>
    </location>
</feature>
<protein>
    <recommendedName>
        <fullName evidence="8">Kelch repeat protein</fullName>
    </recommendedName>
</protein>
<keyword evidence="7" id="KW-1185">Reference proteome</keyword>
<reference evidence="6 7" key="1">
    <citation type="submission" date="2024-07" db="EMBL/GenBank/DDBJ databases">
        <title>Section-level genome sequencing and comparative genomics of Aspergillus sections Usti and Cavernicolus.</title>
        <authorList>
            <consortium name="Lawrence Berkeley National Laboratory"/>
            <person name="Nybo J.L."/>
            <person name="Vesth T.C."/>
            <person name="Theobald S."/>
            <person name="Frisvad J.C."/>
            <person name="Larsen T.O."/>
            <person name="Kjaerboelling I."/>
            <person name="Rothschild-Mancinelli K."/>
            <person name="Lyhne E.K."/>
            <person name="Kogle M.E."/>
            <person name="Barry K."/>
            <person name="Clum A."/>
            <person name="Na H."/>
            <person name="Ledsgaard L."/>
            <person name="Lin J."/>
            <person name="Lipzen A."/>
            <person name="Kuo A."/>
            <person name="Riley R."/>
            <person name="Mondo S."/>
            <person name="Labutti K."/>
            <person name="Haridas S."/>
            <person name="Pangalinan J."/>
            <person name="Salamov A.A."/>
            <person name="Simmons B.A."/>
            <person name="Magnuson J.K."/>
            <person name="Chen J."/>
            <person name="Drula E."/>
            <person name="Henrissat B."/>
            <person name="Wiebenga A."/>
            <person name="Lubbers R.J."/>
            <person name="Gomes A.C."/>
            <person name="Makela M.R."/>
            <person name="Stajich J."/>
            <person name="Grigoriev I.V."/>
            <person name="Mortensen U.H."/>
            <person name="De Vries R.P."/>
            <person name="Baker S.E."/>
            <person name="Andersen M.R."/>
        </authorList>
    </citation>
    <scope>NUCLEOTIDE SEQUENCE [LARGE SCALE GENOMIC DNA]</scope>
    <source>
        <strain evidence="6 7">CBS 209.92</strain>
    </source>
</reference>
<evidence type="ECO:0000313" key="6">
    <source>
        <dbReference type="EMBL" id="KAL2793419.1"/>
    </source>
</evidence>
<accession>A0ABR4G321</accession>